<keyword evidence="20" id="KW-0732">Signal</keyword>
<dbReference type="InterPro" id="IPR013815">
    <property type="entry name" value="ATP_grasp_subdomain_1"/>
</dbReference>
<sequence length="1174" mass="124770">MPLGLFLYFCFLSSVLAFPCRSFAPSKRSLTFSELRTITRAVSMNTQIIFAGEASESILRFAKSVKKDDFDIGTFHCPQIETLITNGGNRYDGEPMPLNDIMSIKKIPVILVASIPSANLDSDSPVHTLVRACAAYGNERFLVVVDESDLASCTASLSAPQRKRLALKALKAANAYDSELLLLMESSIQATVLVIGGGGREHAIAVKLSESPEVGRVLVAPGNGGTSRIPKVSNLDVNPSDQRAVVDAARSYGASLVVVGPEVPLAEGLADALNQAHIPCFGPTKEAARLESSKAFARDFLQRHNIPSPRYQVFTDLAKAEAYVRDASWRLVVKCDGLAAGKGVLLPETPEETIEALRSCMVESSFGEAGNKVVLEEFLEGEEVSLLAFSDGKTVVGMPGAADHKRALDGDLGLNTGGMGAYAPAPNLTPKIRRTAMEMLQRTVTKMAEEGRPYVGVLYAGLMIDKTDKLPKFLEFNCRFGDPETQVLLPLLASDLLTVFRSCTEGTLTSDTVQWHSGAACTVVKAAEGYPNSGYPKGMEICGLEAANEIDGVSVFHAGTVMDKESSKVTSSGGRVLAVTGVGEDLPAAIAKAYEGAGVVSFPQQHMRTDIGRKALRRPVRIGVLGSTRGTDLQAIIDAVAGGTLSGAEVSVVVSNKKKALILERAERHNIPHHHVGSAGKSREAFDEEVTSVLEDYGVDLVLLIGYMRIVSKGFTDHWRVRCLNVHPSLLPDFAGGMDEDVHEAVLRAGRAETGCTIHFVTEEVDAGPIVVQKRCSVLEGDTAALLKERVQQLEGEAFLEAIALYRDGAIGPATDKKQGKRMTYKDAGVDIDAGNELVERIKPACKSTRRKGCDADLGGFGGLFDLDAAGFGGDGTVLVGATDGVGTKLKVAFAAGVHNHVGVDLVAMCVNDLIVTGAEPLFFLDYFATGKLSIDATATIVEGIAEGCRQSMCGLIGGETAEMPTMYDDGEYDLGGFAVGAVKKPDILPNAKNPVAVADVVFGLSSSGVHSNGFSLVRRVVSTAGLAYSDPAPFDSTQTLADALLTPTRIYVKLLMPLIRAGLIKAMAHITGGGLPENIPRVLGPDVAVEIDLGSWKLPPVFSWLQSETNLEAEELTKTFNCGIGMVLVVSPEHESEVLRLLSEERETPINLGRVAARSTSDAPQVVLSGVLS</sequence>
<dbReference type="Pfam" id="PF00551">
    <property type="entry name" value="Formyl_trans_N"/>
    <property type="match status" value="1"/>
</dbReference>
<dbReference type="EC" id="6.3.3.1" evidence="8"/>
<dbReference type="PANTHER" id="PTHR10520">
    <property type="entry name" value="TRIFUNCTIONAL PURINE BIOSYNTHETIC PROTEIN ADENOSINE-3-RELATED"/>
    <property type="match status" value="1"/>
</dbReference>
<keyword evidence="12" id="KW-0808">Transferase</keyword>
<evidence type="ECO:0000256" key="7">
    <source>
        <dbReference type="ARBA" id="ARBA00012254"/>
    </source>
</evidence>
<evidence type="ECO:0000256" key="20">
    <source>
        <dbReference type="SAM" id="SignalP"/>
    </source>
</evidence>
<dbReference type="FunFam" id="3.40.50.20:FF:000006">
    <property type="entry name" value="Phosphoribosylamine--glycine ligase, chloroplastic"/>
    <property type="match status" value="1"/>
</dbReference>
<dbReference type="EC" id="6.3.4.13" evidence="9"/>
<dbReference type="Gene3D" id="3.30.1490.20">
    <property type="entry name" value="ATP-grasp fold, A domain"/>
    <property type="match status" value="1"/>
</dbReference>
<dbReference type="InterPro" id="IPR016185">
    <property type="entry name" value="PreATP-grasp_dom_sf"/>
</dbReference>
<dbReference type="Pfam" id="PF01071">
    <property type="entry name" value="GARS_A"/>
    <property type="match status" value="1"/>
</dbReference>
<evidence type="ECO:0000256" key="8">
    <source>
        <dbReference type="ARBA" id="ARBA00013047"/>
    </source>
</evidence>
<evidence type="ECO:0000256" key="14">
    <source>
        <dbReference type="ARBA" id="ARBA00022741"/>
    </source>
</evidence>
<dbReference type="PROSITE" id="PS00373">
    <property type="entry name" value="GART"/>
    <property type="match status" value="1"/>
</dbReference>
<evidence type="ECO:0000256" key="16">
    <source>
        <dbReference type="ARBA" id="ARBA00022840"/>
    </source>
</evidence>
<dbReference type="NCBIfam" id="TIGR00877">
    <property type="entry name" value="purD"/>
    <property type="match status" value="1"/>
</dbReference>
<dbReference type="AlphaFoldDB" id="A0A7S2D4M0"/>
<dbReference type="UniPathway" id="UPA00074">
    <property type="reaction ID" value="UER00125"/>
</dbReference>
<dbReference type="GO" id="GO:0004641">
    <property type="term" value="F:phosphoribosylformylglycinamidine cyclo-ligase activity"/>
    <property type="evidence" value="ECO:0007669"/>
    <property type="project" value="UniProtKB-EC"/>
</dbReference>
<comment type="pathway">
    <text evidence="1">Purine metabolism; IMP biosynthesis via de novo pathway; 5-amino-1-(5-phospho-D-ribosyl)imidazole from N(2)-formyl-N(1)-(5-phospho-D-ribosyl)glycinamide: step 2/2.</text>
</comment>
<accession>A0A7S2D4M0</accession>
<comment type="similarity">
    <text evidence="4">In the N-terminal section; belongs to the GARS family.</text>
</comment>
<dbReference type="InterPro" id="IPR036676">
    <property type="entry name" value="PurM-like_C_sf"/>
</dbReference>
<dbReference type="InterPro" id="IPR004607">
    <property type="entry name" value="GART"/>
</dbReference>
<dbReference type="InterPro" id="IPR011054">
    <property type="entry name" value="Rudment_hybrid_motif"/>
</dbReference>
<dbReference type="InterPro" id="IPR020560">
    <property type="entry name" value="PRibGlycinamide_synth_C-dom"/>
</dbReference>
<dbReference type="GO" id="GO:0006189">
    <property type="term" value="P:'de novo' IMP biosynthetic process"/>
    <property type="evidence" value="ECO:0007669"/>
    <property type="project" value="UniProtKB-UniPathway"/>
</dbReference>
<evidence type="ECO:0000256" key="10">
    <source>
        <dbReference type="ARBA" id="ARBA00021140"/>
    </source>
</evidence>
<evidence type="ECO:0000256" key="11">
    <source>
        <dbReference type="ARBA" id="ARBA00022598"/>
    </source>
</evidence>
<evidence type="ECO:0000256" key="12">
    <source>
        <dbReference type="ARBA" id="ARBA00022679"/>
    </source>
</evidence>
<dbReference type="InterPro" id="IPR020559">
    <property type="entry name" value="PRibGlycinamide_synth_CS"/>
</dbReference>
<evidence type="ECO:0000256" key="15">
    <source>
        <dbReference type="ARBA" id="ARBA00022755"/>
    </source>
</evidence>
<evidence type="ECO:0000256" key="3">
    <source>
        <dbReference type="ARBA" id="ARBA00005174"/>
    </source>
</evidence>
<dbReference type="GO" id="GO:0005524">
    <property type="term" value="F:ATP binding"/>
    <property type="evidence" value="ECO:0007669"/>
    <property type="project" value="UniProtKB-UniRule"/>
</dbReference>
<dbReference type="PROSITE" id="PS00184">
    <property type="entry name" value="GARS"/>
    <property type="match status" value="1"/>
</dbReference>
<evidence type="ECO:0000256" key="13">
    <source>
        <dbReference type="ARBA" id="ARBA00022723"/>
    </source>
</evidence>
<dbReference type="SMART" id="SM01210">
    <property type="entry name" value="GARS_C"/>
    <property type="match status" value="1"/>
</dbReference>
<dbReference type="InterPro" id="IPR020562">
    <property type="entry name" value="PRibGlycinamide_synth_N"/>
</dbReference>
<dbReference type="GO" id="GO:0004637">
    <property type="term" value="F:phosphoribosylamine-glycine ligase activity"/>
    <property type="evidence" value="ECO:0007669"/>
    <property type="project" value="UniProtKB-EC"/>
</dbReference>
<evidence type="ECO:0000256" key="2">
    <source>
        <dbReference type="ARBA" id="ARBA00005054"/>
    </source>
</evidence>
<dbReference type="GO" id="GO:0004644">
    <property type="term" value="F:phosphoribosylglycinamide formyltransferase activity"/>
    <property type="evidence" value="ECO:0007669"/>
    <property type="project" value="UniProtKB-EC"/>
</dbReference>
<dbReference type="FunFam" id="3.40.50.170:FF:000013">
    <property type="entry name" value="Phosphoribosylamine-glycine ligase"/>
    <property type="match status" value="1"/>
</dbReference>
<keyword evidence="16 19" id="KW-0067">ATP-binding</keyword>
<protein>
    <recommendedName>
        <fullName evidence="10">Trifunctional purine biosynthetic protein adenosine-3</fullName>
        <ecNumber evidence="7">2.1.2.2</ecNumber>
        <ecNumber evidence="8">6.3.3.1</ecNumber>
        <ecNumber evidence="9">6.3.4.13</ecNumber>
    </recommendedName>
</protein>
<dbReference type="FunFam" id="3.90.650.10:FF:000019">
    <property type="entry name" value="Trifunctional purine biosynthetic protein adenosine-3"/>
    <property type="match status" value="1"/>
</dbReference>
<dbReference type="InterPro" id="IPR002376">
    <property type="entry name" value="Formyl_transf_N"/>
</dbReference>
<dbReference type="GO" id="GO:0046084">
    <property type="term" value="P:adenine biosynthetic process"/>
    <property type="evidence" value="ECO:0007669"/>
    <property type="project" value="TreeGrafter"/>
</dbReference>
<comment type="similarity">
    <text evidence="6">In the central section; belongs to the AIR synthase family.</text>
</comment>
<evidence type="ECO:0000256" key="5">
    <source>
        <dbReference type="ARBA" id="ARBA00008630"/>
    </source>
</evidence>
<dbReference type="Gene3D" id="3.90.650.10">
    <property type="entry name" value="PurM-like C-terminal domain"/>
    <property type="match status" value="1"/>
</dbReference>
<evidence type="ECO:0000259" key="21">
    <source>
        <dbReference type="PROSITE" id="PS50975"/>
    </source>
</evidence>
<dbReference type="Gene3D" id="3.40.50.20">
    <property type="match status" value="1"/>
</dbReference>
<dbReference type="SUPFAM" id="SSF52440">
    <property type="entry name" value="PreATP-grasp domain"/>
    <property type="match status" value="1"/>
</dbReference>
<dbReference type="InterPro" id="IPR010918">
    <property type="entry name" value="PurM-like_C_dom"/>
</dbReference>
<dbReference type="SUPFAM" id="SSF53328">
    <property type="entry name" value="Formyltransferase"/>
    <property type="match status" value="1"/>
</dbReference>
<dbReference type="Gene3D" id="3.30.470.20">
    <property type="entry name" value="ATP-grasp fold, B domain"/>
    <property type="match status" value="1"/>
</dbReference>
<dbReference type="Gene3D" id="3.90.600.10">
    <property type="entry name" value="Phosphoribosylglycinamide synthetase, C-terminal domain"/>
    <property type="match status" value="1"/>
</dbReference>
<dbReference type="HAMAP" id="MF_00741">
    <property type="entry name" value="AIRS"/>
    <property type="match status" value="1"/>
</dbReference>
<dbReference type="Pfam" id="PF02843">
    <property type="entry name" value="GARS_C"/>
    <property type="match status" value="1"/>
</dbReference>
<dbReference type="PANTHER" id="PTHR10520:SF12">
    <property type="entry name" value="TRIFUNCTIONAL PURINE BIOSYNTHETIC PROTEIN ADENOSINE-3"/>
    <property type="match status" value="1"/>
</dbReference>
<gene>
    <name evidence="22" type="ORF">DSPE1174_LOCUS19292</name>
</gene>
<evidence type="ECO:0000256" key="6">
    <source>
        <dbReference type="ARBA" id="ARBA00008696"/>
    </source>
</evidence>
<dbReference type="InterPro" id="IPR016188">
    <property type="entry name" value="PurM-like_N"/>
</dbReference>
<feature type="signal peptide" evidence="20">
    <location>
        <begin position="1"/>
        <end position="17"/>
    </location>
</feature>
<dbReference type="Pfam" id="PF02769">
    <property type="entry name" value="AIRS_C"/>
    <property type="match status" value="1"/>
</dbReference>
<dbReference type="HAMAP" id="MF_00138">
    <property type="entry name" value="GARS"/>
    <property type="match status" value="1"/>
</dbReference>
<evidence type="ECO:0000256" key="19">
    <source>
        <dbReference type="PROSITE-ProRule" id="PRU00409"/>
    </source>
</evidence>
<name>A0A7S2D4M0_9STRA</name>
<dbReference type="InterPro" id="IPR020561">
    <property type="entry name" value="PRibGlycinamid_synth_ATP-grasp"/>
</dbReference>
<keyword evidence="15" id="KW-0658">Purine biosynthesis</keyword>
<dbReference type="SUPFAM" id="SSF55326">
    <property type="entry name" value="PurM N-terminal domain-like"/>
    <property type="match status" value="1"/>
</dbReference>
<keyword evidence="11" id="KW-0436">Ligase</keyword>
<dbReference type="EC" id="2.1.2.2" evidence="7"/>
<keyword evidence="17" id="KW-0464">Manganese</keyword>
<dbReference type="NCBIfam" id="TIGR00878">
    <property type="entry name" value="purM"/>
    <property type="match status" value="1"/>
</dbReference>
<keyword evidence="13" id="KW-0479">Metal-binding</keyword>
<dbReference type="CDD" id="cd08645">
    <property type="entry name" value="FMT_core_GART"/>
    <property type="match status" value="1"/>
</dbReference>
<feature type="domain" description="ATP-grasp" evidence="21">
    <location>
        <begin position="298"/>
        <end position="505"/>
    </location>
</feature>
<reference evidence="22" key="1">
    <citation type="submission" date="2021-01" db="EMBL/GenBank/DDBJ databases">
        <authorList>
            <person name="Corre E."/>
            <person name="Pelletier E."/>
            <person name="Niang G."/>
            <person name="Scheremetjew M."/>
            <person name="Finn R."/>
            <person name="Kale V."/>
            <person name="Holt S."/>
            <person name="Cochrane G."/>
            <person name="Meng A."/>
            <person name="Brown T."/>
            <person name="Cohen L."/>
        </authorList>
    </citation>
    <scope>NUCLEOTIDE SEQUENCE</scope>
    <source>
        <strain evidence="22">CCMP1381</strain>
    </source>
</reference>
<dbReference type="InterPro" id="IPR004733">
    <property type="entry name" value="PurM_cligase"/>
</dbReference>
<dbReference type="Gene3D" id="3.30.1330.10">
    <property type="entry name" value="PurM-like, N-terminal domain"/>
    <property type="match status" value="1"/>
</dbReference>
<dbReference type="GO" id="GO:0046872">
    <property type="term" value="F:metal ion binding"/>
    <property type="evidence" value="ECO:0007669"/>
    <property type="project" value="UniProtKB-KW"/>
</dbReference>
<evidence type="ECO:0000256" key="17">
    <source>
        <dbReference type="ARBA" id="ARBA00023211"/>
    </source>
</evidence>
<proteinExistence type="inferred from homology"/>
<evidence type="ECO:0000256" key="9">
    <source>
        <dbReference type="ARBA" id="ARBA00013255"/>
    </source>
</evidence>
<evidence type="ECO:0000256" key="18">
    <source>
        <dbReference type="ARBA" id="ARBA00023268"/>
    </source>
</evidence>
<dbReference type="SUPFAM" id="SSF56059">
    <property type="entry name" value="Glutathione synthetase ATP-binding domain-like"/>
    <property type="match status" value="1"/>
</dbReference>
<dbReference type="SMART" id="SM01209">
    <property type="entry name" value="GARS_A"/>
    <property type="match status" value="1"/>
</dbReference>
<dbReference type="Pfam" id="PF02844">
    <property type="entry name" value="GARS_N"/>
    <property type="match status" value="1"/>
</dbReference>
<keyword evidence="18" id="KW-0511">Multifunctional enzyme</keyword>
<organism evidence="22">
    <name type="scientific">Octactis speculum</name>
    <dbReference type="NCBI Taxonomy" id="3111310"/>
    <lineage>
        <taxon>Eukaryota</taxon>
        <taxon>Sar</taxon>
        <taxon>Stramenopiles</taxon>
        <taxon>Ochrophyta</taxon>
        <taxon>Dictyochophyceae</taxon>
        <taxon>Dictyochales</taxon>
        <taxon>Dictyochaceae</taxon>
        <taxon>Octactis</taxon>
    </lineage>
</organism>
<dbReference type="NCBIfam" id="TIGR00639">
    <property type="entry name" value="PurN"/>
    <property type="match status" value="1"/>
</dbReference>
<dbReference type="HAMAP" id="MF_01930">
    <property type="entry name" value="PurN"/>
    <property type="match status" value="1"/>
</dbReference>
<dbReference type="PROSITE" id="PS50975">
    <property type="entry name" value="ATP_GRASP"/>
    <property type="match status" value="1"/>
</dbReference>
<dbReference type="InterPro" id="IPR036921">
    <property type="entry name" value="PurM-like_N_sf"/>
</dbReference>
<comment type="pathway">
    <text evidence="3">Purine metabolism; IMP biosynthesis via de novo pathway; N(1)-(5-phospho-D-ribosyl)glycinamide from 5-phospho-alpha-D-ribose 1-diphosphate: step 2/2.</text>
</comment>
<dbReference type="InterPro" id="IPR000115">
    <property type="entry name" value="PRibGlycinamide_synth"/>
</dbReference>
<dbReference type="GO" id="GO:0005829">
    <property type="term" value="C:cytosol"/>
    <property type="evidence" value="ECO:0007669"/>
    <property type="project" value="TreeGrafter"/>
</dbReference>
<dbReference type="Gene3D" id="3.40.50.170">
    <property type="entry name" value="Formyl transferase, N-terminal domain"/>
    <property type="match status" value="1"/>
</dbReference>
<dbReference type="InterPro" id="IPR037123">
    <property type="entry name" value="PRibGlycinamide_synth_C_sf"/>
</dbReference>
<dbReference type="InterPro" id="IPR001555">
    <property type="entry name" value="GART_AS"/>
</dbReference>
<dbReference type="EMBL" id="HBGS01037197">
    <property type="protein sequence ID" value="CAD9444306.1"/>
    <property type="molecule type" value="Transcribed_RNA"/>
</dbReference>
<dbReference type="SUPFAM" id="SSF56042">
    <property type="entry name" value="PurM C-terminal domain-like"/>
    <property type="match status" value="1"/>
</dbReference>
<evidence type="ECO:0000313" key="22">
    <source>
        <dbReference type="EMBL" id="CAD9444306.1"/>
    </source>
</evidence>
<dbReference type="CDD" id="cd02196">
    <property type="entry name" value="PurM"/>
    <property type="match status" value="1"/>
</dbReference>
<dbReference type="FunFam" id="3.30.1330.10:FF:000001">
    <property type="entry name" value="Phosphoribosylformylglycinamidine cyclo-ligase"/>
    <property type="match status" value="1"/>
</dbReference>
<dbReference type="SUPFAM" id="SSF51246">
    <property type="entry name" value="Rudiment single hybrid motif"/>
    <property type="match status" value="1"/>
</dbReference>
<evidence type="ECO:0000256" key="4">
    <source>
        <dbReference type="ARBA" id="ARBA00007423"/>
    </source>
</evidence>
<comment type="similarity">
    <text evidence="5">In the C-terminal section; belongs to the GART family.</text>
</comment>
<dbReference type="InterPro" id="IPR011761">
    <property type="entry name" value="ATP-grasp"/>
</dbReference>
<comment type="pathway">
    <text evidence="2">Purine metabolism; IMP biosynthesis via de novo pathway; N(2)-formyl-N(1)-(5-phospho-D-ribosyl)glycinamide from N(1)-(5-phospho-D-ribosyl)glycinamide (10-formyl THF route): step 1/1.</text>
</comment>
<feature type="chain" id="PRO_5031309894" description="Trifunctional purine biosynthetic protein adenosine-3" evidence="20">
    <location>
        <begin position="18"/>
        <end position="1174"/>
    </location>
</feature>
<dbReference type="InterPro" id="IPR036477">
    <property type="entry name" value="Formyl_transf_N_sf"/>
</dbReference>
<dbReference type="FunFam" id="3.30.470.20:FF:000018">
    <property type="entry name" value="Trifunctional purine biosynthetic protein adenosine-3"/>
    <property type="match status" value="1"/>
</dbReference>
<evidence type="ECO:0000256" key="1">
    <source>
        <dbReference type="ARBA" id="ARBA00004686"/>
    </source>
</evidence>
<dbReference type="Pfam" id="PF00586">
    <property type="entry name" value="AIRS"/>
    <property type="match status" value="1"/>
</dbReference>
<keyword evidence="14 19" id="KW-0547">Nucleotide-binding</keyword>